<protein>
    <submittedName>
        <fullName evidence="5">Zincin-like metallopeptidase toxin domain-containing protein</fullName>
    </submittedName>
</protein>
<comment type="subcellular location">
    <subcellularLocation>
        <location evidence="1">Secreted</location>
    </subcellularLocation>
</comment>
<gene>
    <name evidence="5" type="ORF">ACFSC9_14945</name>
</gene>
<dbReference type="InterPro" id="IPR027797">
    <property type="entry name" value="PT-TG_dom"/>
</dbReference>
<reference evidence="6" key="1">
    <citation type="journal article" date="2019" name="Int. J. Syst. Evol. Microbiol.">
        <title>The Global Catalogue of Microorganisms (GCM) 10K type strain sequencing project: providing services to taxonomists for standard genome sequencing and annotation.</title>
        <authorList>
            <consortium name="The Broad Institute Genomics Platform"/>
            <consortium name="The Broad Institute Genome Sequencing Center for Infectious Disease"/>
            <person name="Wu L."/>
            <person name="Ma J."/>
        </authorList>
    </citation>
    <scope>NUCLEOTIDE SEQUENCE [LARGE SCALE GENOMIC DNA]</scope>
    <source>
        <strain evidence="6">CCUG 54950</strain>
    </source>
</reference>
<keyword evidence="2" id="KW-0964">Secreted</keyword>
<comment type="caution">
    <text evidence="5">The sequence shown here is derived from an EMBL/GenBank/DDBJ whole genome shotgun (WGS) entry which is preliminary data.</text>
</comment>
<dbReference type="Pfam" id="PF15640">
    <property type="entry name" value="Tox-MPTase4"/>
    <property type="match status" value="1"/>
</dbReference>
<evidence type="ECO:0000259" key="3">
    <source>
        <dbReference type="Pfam" id="PF14449"/>
    </source>
</evidence>
<dbReference type="InterPro" id="IPR028912">
    <property type="entry name" value="Tox-MPTase4_dom"/>
</dbReference>
<dbReference type="Pfam" id="PF14449">
    <property type="entry name" value="PT-TG"/>
    <property type="match status" value="1"/>
</dbReference>
<name>A0ABW4RKU7_9BACL</name>
<evidence type="ECO:0000259" key="4">
    <source>
        <dbReference type="Pfam" id="PF15640"/>
    </source>
</evidence>
<proteinExistence type="predicted"/>
<feature type="non-terminal residue" evidence="5">
    <location>
        <position position="1"/>
    </location>
</feature>
<dbReference type="RefSeq" id="WP_377781574.1">
    <property type="nucleotide sequence ID" value="NZ_JBHUEH010000019.1"/>
</dbReference>
<dbReference type="Proteomes" id="UP001597233">
    <property type="component" value="Unassembled WGS sequence"/>
</dbReference>
<accession>A0ABW4RKU7</accession>
<dbReference type="EMBL" id="JBHUEH010000019">
    <property type="protein sequence ID" value="MFD1886813.1"/>
    <property type="molecule type" value="Genomic_DNA"/>
</dbReference>
<evidence type="ECO:0000256" key="1">
    <source>
        <dbReference type="ARBA" id="ARBA00004613"/>
    </source>
</evidence>
<feature type="domain" description="Pre-toxin TG" evidence="3">
    <location>
        <begin position="13"/>
        <end position="67"/>
    </location>
</feature>
<evidence type="ECO:0000313" key="6">
    <source>
        <dbReference type="Proteomes" id="UP001597233"/>
    </source>
</evidence>
<keyword evidence="6" id="KW-1185">Reference proteome</keyword>
<sequence length="252" mass="28485">FGLSAERSDLMRTGFSMALDAIPFVGTVKGIQEVLTGTDLITGQQLSVADRVAEGAGTLLSFLPDGKILGTFAAKEAIDGGEWAWKQVGKEAEKLTEGTGDLDYKEWSDMPISGEVRLNAKGIRLLSIKQQKQYIRKMKDLYGIEVQIDRNGKILSPTQAGGFHPEDYYIVLQRNPSILAAEHEAYHVAQWNEIGKEKYLEQSTLQREEHVYNEIMKNKSRYSDTEILEAQKYIYYVRNGQWPIQGWKGFEE</sequence>
<feature type="domain" description="Tox-MPTase4" evidence="4">
    <location>
        <begin position="109"/>
        <end position="239"/>
    </location>
</feature>
<evidence type="ECO:0000256" key="2">
    <source>
        <dbReference type="ARBA" id="ARBA00022525"/>
    </source>
</evidence>
<evidence type="ECO:0000313" key="5">
    <source>
        <dbReference type="EMBL" id="MFD1886813.1"/>
    </source>
</evidence>
<organism evidence="5 6">
    <name type="scientific">Paenibacillus wenxiniae</name>
    <dbReference type="NCBI Taxonomy" id="1636843"/>
    <lineage>
        <taxon>Bacteria</taxon>
        <taxon>Bacillati</taxon>
        <taxon>Bacillota</taxon>
        <taxon>Bacilli</taxon>
        <taxon>Bacillales</taxon>
        <taxon>Paenibacillaceae</taxon>
        <taxon>Paenibacillus</taxon>
    </lineage>
</organism>